<dbReference type="SUPFAM" id="SSF52540">
    <property type="entry name" value="P-loop containing nucleoside triphosphate hydrolases"/>
    <property type="match status" value="1"/>
</dbReference>
<gene>
    <name evidence="2" type="ORF">PECAL_1P27020</name>
</gene>
<dbReference type="Proteomes" id="UP000789595">
    <property type="component" value="Unassembled WGS sequence"/>
</dbReference>
<accession>A0A8J2SEP1</accession>
<feature type="region of interest" description="Disordered" evidence="1">
    <location>
        <begin position="77"/>
        <end position="97"/>
    </location>
</feature>
<evidence type="ECO:0000313" key="3">
    <source>
        <dbReference type="Proteomes" id="UP000789595"/>
    </source>
</evidence>
<dbReference type="Gene3D" id="3.40.50.300">
    <property type="entry name" value="P-loop containing nucleotide triphosphate hydrolases"/>
    <property type="match status" value="1"/>
</dbReference>
<evidence type="ECO:0008006" key="4">
    <source>
        <dbReference type="Google" id="ProtNLM"/>
    </source>
</evidence>
<reference evidence="2" key="1">
    <citation type="submission" date="2021-11" db="EMBL/GenBank/DDBJ databases">
        <authorList>
            <consortium name="Genoscope - CEA"/>
            <person name="William W."/>
        </authorList>
    </citation>
    <scope>NUCLEOTIDE SEQUENCE</scope>
</reference>
<evidence type="ECO:0000256" key="1">
    <source>
        <dbReference type="SAM" id="MobiDB-lite"/>
    </source>
</evidence>
<comment type="caution">
    <text evidence="2">The sequence shown here is derived from an EMBL/GenBank/DDBJ whole genome shotgun (WGS) entry which is preliminary data.</text>
</comment>
<sequence>MRRLSRQPRHLQKASVRDRRKGRSSLAATVLAVTGAWLLVAWWAHARHAPPAAAPAHHAPQFKQMHDAMRAAAAEVQFEPPEPRPERQSKRTDPYGNATKVLGLETCAAFRAANPIISSRRFAPAGLFNSATNALWQTILSNCRVSEHGRNDLFHPPWGKHNPASWRGRHLANMFTNSSALGWRPRMASVLPVVTVKDPLTWMPSICRHPYAVRLSSKQRTKCPLPLDAPVSVAFQRAQVVYYDNLVDLWSRWHGEYYQAAWPRLLVRFEDLLFEPRAVAGAVCDCLGGALASEAEFKIDGRKTGKGTAFGHAADTNSRAQALALYGSSVKRMEPYSTTDVAFVRARLASDDVWRGLGYDAVR</sequence>
<dbReference type="AlphaFoldDB" id="A0A8J2SEP1"/>
<protein>
    <recommendedName>
        <fullName evidence="4">Sulfotransferase domain-containing protein</fullName>
    </recommendedName>
</protein>
<name>A0A8J2SEP1_9STRA</name>
<organism evidence="2 3">
    <name type="scientific">Pelagomonas calceolata</name>
    <dbReference type="NCBI Taxonomy" id="35677"/>
    <lineage>
        <taxon>Eukaryota</taxon>
        <taxon>Sar</taxon>
        <taxon>Stramenopiles</taxon>
        <taxon>Ochrophyta</taxon>
        <taxon>Pelagophyceae</taxon>
        <taxon>Pelagomonadales</taxon>
        <taxon>Pelagomonadaceae</taxon>
        <taxon>Pelagomonas</taxon>
    </lineage>
</organism>
<evidence type="ECO:0000313" key="2">
    <source>
        <dbReference type="EMBL" id="CAH0366224.1"/>
    </source>
</evidence>
<proteinExistence type="predicted"/>
<dbReference type="OrthoDB" id="41177at2759"/>
<feature type="compositionally biased region" description="Basic and acidic residues" evidence="1">
    <location>
        <begin position="81"/>
        <end position="93"/>
    </location>
</feature>
<keyword evidence="3" id="KW-1185">Reference proteome</keyword>
<dbReference type="InterPro" id="IPR027417">
    <property type="entry name" value="P-loop_NTPase"/>
</dbReference>
<feature type="region of interest" description="Disordered" evidence="1">
    <location>
        <begin position="1"/>
        <end position="22"/>
    </location>
</feature>
<dbReference type="EMBL" id="CAKKNE010000001">
    <property type="protein sequence ID" value="CAH0366224.1"/>
    <property type="molecule type" value="Genomic_DNA"/>
</dbReference>